<feature type="domain" description="ASCH" evidence="1">
    <location>
        <begin position="6"/>
        <end position="32"/>
    </location>
</feature>
<dbReference type="InterPro" id="IPR015947">
    <property type="entry name" value="PUA-like_sf"/>
</dbReference>
<accession>A0A414IN43</accession>
<evidence type="ECO:0000259" key="1">
    <source>
        <dbReference type="Pfam" id="PF04266"/>
    </source>
</evidence>
<dbReference type="SUPFAM" id="SSF88697">
    <property type="entry name" value="PUA domain-like"/>
    <property type="match status" value="1"/>
</dbReference>
<reference evidence="2 3" key="1">
    <citation type="submission" date="2018-08" db="EMBL/GenBank/DDBJ databases">
        <title>A genome reference for cultivated species of the human gut microbiota.</title>
        <authorList>
            <person name="Zou Y."/>
            <person name="Xue W."/>
            <person name="Luo G."/>
        </authorList>
    </citation>
    <scope>NUCLEOTIDE SEQUENCE [LARGE SCALE GENOMIC DNA]</scope>
    <source>
        <strain evidence="2 3">AM29-12AC</strain>
    </source>
</reference>
<sequence length="129" mass="14784">MNILTLSIKQKYFDEILAGKKTHEYREIRPTNAKKYITYLCGGKEYPADAELPEEGEIELKPIKYDAIKLLTGAYTGKRPYIIVEVKVAEAVILTDENGNDIVYEHQGEEYLAAQMDYTLGKILERHID</sequence>
<dbReference type="Pfam" id="PF04266">
    <property type="entry name" value="ASCH"/>
    <property type="match status" value="1"/>
</dbReference>
<name>A0A414IN43_BACUN</name>
<evidence type="ECO:0000313" key="3">
    <source>
        <dbReference type="Proteomes" id="UP000283601"/>
    </source>
</evidence>
<organism evidence="2 3">
    <name type="scientific">Bacteroides uniformis</name>
    <dbReference type="NCBI Taxonomy" id="820"/>
    <lineage>
        <taxon>Bacteria</taxon>
        <taxon>Pseudomonadati</taxon>
        <taxon>Bacteroidota</taxon>
        <taxon>Bacteroidia</taxon>
        <taxon>Bacteroidales</taxon>
        <taxon>Bacteroidaceae</taxon>
        <taxon>Bacteroides</taxon>
    </lineage>
</organism>
<dbReference type="Proteomes" id="UP000283601">
    <property type="component" value="Unassembled WGS sequence"/>
</dbReference>
<gene>
    <name evidence="2" type="ORF">DW758_01720</name>
</gene>
<proteinExistence type="predicted"/>
<comment type="caution">
    <text evidence="2">The sequence shown here is derived from an EMBL/GenBank/DDBJ whole genome shotgun (WGS) entry which is preliminary data.</text>
</comment>
<dbReference type="AlphaFoldDB" id="A0A414IN43"/>
<evidence type="ECO:0000313" key="2">
    <source>
        <dbReference type="EMBL" id="RHE25811.1"/>
    </source>
</evidence>
<dbReference type="RefSeq" id="WP_009038475.1">
    <property type="nucleotide sequence ID" value="NZ_CABKOQ010000012.1"/>
</dbReference>
<dbReference type="InterPro" id="IPR007374">
    <property type="entry name" value="ASCH_domain"/>
</dbReference>
<dbReference type="EMBL" id="QSJZ01000001">
    <property type="protein sequence ID" value="RHE25811.1"/>
    <property type="molecule type" value="Genomic_DNA"/>
</dbReference>
<protein>
    <submittedName>
        <fullName evidence="2">ASCH domain-containing protein</fullName>
    </submittedName>
</protein>